<evidence type="ECO:0000313" key="3">
    <source>
        <dbReference type="Proteomes" id="UP000765160"/>
    </source>
</evidence>
<accession>A0ABX1F2Z0</accession>
<dbReference type="PANTHER" id="PTHR13136">
    <property type="entry name" value="TESTIS DEVELOPMENT PROTEIN PRTD"/>
    <property type="match status" value="1"/>
</dbReference>
<dbReference type="Proteomes" id="UP000765160">
    <property type="component" value="Unassembled WGS sequence"/>
</dbReference>
<protein>
    <recommendedName>
        <fullName evidence="1">KANL3/Tex30 alpha/beta hydrolase-like domain-containing protein</fullName>
    </recommendedName>
</protein>
<dbReference type="EMBL" id="JAAVTX010000005">
    <property type="protein sequence ID" value="NKE46713.1"/>
    <property type="molecule type" value="Genomic_DNA"/>
</dbReference>
<evidence type="ECO:0000259" key="1">
    <source>
        <dbReference type="Pfam" id="PF20408"/>
    </source>
</evidence>
<dbReference type="Pfam" id="PF20408">
    <property type="entry name" value="Abhydrolase_11"/>
    <property type="match status" value="1"/>
</dbReference>
<reference evidence="2 3" key="1">
    <citation type="submission" date="2020-03" db="EMBL/GenBank/DDBJ databases">
        <title>Roseomonas selenitidurans sp. nov. isolated from soil.</title>
        <authorList>
            <person name="Liu H."/>
        </authorList>
    </citation>
    <scope>NUCLEOTIDE SEQUENCE [LARGE SCALE GENOMIC DNA]</scope>
    <source>
        <strain evidence="2 3">JCM 15073</strain>
    </source>
</reference>
<dbReference type="InterPro" id="IPR046879">
    <property type="entry name" value="KANL3/Tex30_Abhydrolase"/>
</dbReference>
<gene>
    <name evidence="2" type="ORF">HB662_18165</name>
</gene>
<comment type="caution">
    <text evidence="2">The sequence shown here is derived from an EMBL/GenBank/DDBJ whole genome shotgun (WGS) entry which is preliminary data.</text>
</comment>
<evidence type="ECO:0000313" key="2">
    <source>
        <dbReference type="EMBL" id="NKE46713.1"/>
    </source>
</evidence>
<dbReference type="RefSeq" id="WP_168051269.1">
    <property type="nucleotide sequence ID" value="NZ_JAATJR010000005.1"/>
</dbReference>
<dbReference type="InterPro" id="IPR029058">
    <property type="entry name" value="AB_hydrolase_fold"/>
</dbReference>
<name>A0ABX1F2Z0_9PROT</name>
<dbReference type="SUPFAM" id="SSF53474">
    <property type="entry name" value="alpha/beta-Hydrolases"/>
    <property type="match status" value="1"/>
</dbReference>
<keyword evidence="3" id="KW-1185">Reference proteome</keyword>
<dbReference type="PANTHER" id="PTHR13136:SF11">
    <property type="entry name" value="TESTIS-EXPRESSED PROTEIN 30"/>
    <property type="match status" value="1"/>
</dbReference>
<dbReference type="InterPro" id="IPR026555">
    <property type="entry name" value="NSL3/Tex30"/>
</dbReference>
<feature type="domain" description="KANL3/Tex30 alpha/beta hydrolase-like" evidence="1">
    <location>
        <begin position="149"/>
        <end position="270"/>
    </location>
</feature>
<organism evidence="2 3">
    <name type="scientific">Falsiroseomonas frigidaquae</name>
    <dbReference type="NCBI Taxonomy" id="487318"/>
    <lineage>
        <taxon>Bacteria</taxon>
        <taxon>Pseudomonadati</taxon>
        <taxon>Pseudomonadota</taxon>
        <taxon>Alphaproteobacteria</taxon>
        <taxon>Acetobacterales</taxon>
        <taxon>Roseomonadaceae</taxon>
        <taxon>Falsiroseomonas</taxon>
    </lineage>
</organism>
<sequence>MAQQATGGQVERDASGGGQLLVDGRPAFAFLAESGRMAFALSLPIVRLDWAGARSLKFLRLVRSEAVLDLPLGMDGTQLPTCPPLQAAAGRAVLIAELEDARAELESRIMFLSGDSRPKDAHFGPLVRRSLAPFFTRTFQTEGEQSDIPPDQALPRSFTERQNWLRQVLESSADPGRLILVGRSSGARVASTVADLRPVRGLVCLGYPFRQPERRDDPGRYSHLRHLRTPSLIIQGSRDAYGGADIADRYALGPNTQVVILDTDHGFRMETAGWDRVGREILLFLGHCYAVPA</sequence>
<dbReference type="Gene3D" id="3.40.50.1820">
    <property type="entry name" value="alpha/beta hydrolase"/>
    <property type="match status" value="1"/>
</dbReference>
<proteinExistence type="predicted"/>